<comment type="caution">
    <text evidence="1">The sequence shown here is derived from an EMBL/GenBank/DDBJ whole genome shotgun (WGS) entry which is preliminary data.</text>
</comment>
<evidence type="ECO:0000313" key="1">
    <source>
        <dbReference type="EMBL" id="KKS48020.1"/>
    </source>
</evidence>
<reference evidence="1 2" key="1">
    <citation type="journal article" date="2015" name="Nature">
        <title>rRNA introns, odd ribosomes, and small enigmatic genomes across a large radiation of phyla.</title>
        <authorList>
            <person name="Brown C.T."/>
            <person name="Hug L.A."/>
            <person name="Thomas B.C."/>
            <person name="Sharon I."/>
            <person name="Castelle C.J."/>
            <person name="Singh A."/>
            <person name="Wilkins M.J."/>
            <person name="Williams K.H."/>
            <person name="Banfield J.F."/>
        </authorList>
    </citation>
    <scope>NUCLEOTIDE SEQUENCE [LARGE SCALE GENOMIC DNA]</scope>
</reference>
<dbReference type="AlphaFoldDB" id="A0A0G0ZGY8"/>
<organism evidence="1 2">
    <name type="scientific">Candidatus Gottesmanbacteria bacterium GW2011_GWA2_42_18</name>
    <dbReference type="NCBI Taxonomy" id="1618442"/>
    <lineage>
        <taxon>Bacteria</taxon>
        <taxon>Candidatus Gottesmaniibacteriota</taxon>
    </lineage>
</organism>
<sequence length="91" mass="10045">MEIYSQVVNQIINSQKTIIGPIAVDQAKKVTGIKIMDENKIQLAGDGKKILEELVKQYANIFGQASVEVCKDAVKEIHPPVPAEYLPQILV</sequence>
<name>A0A0G0ZGY8_9BACT</name>
<proteinExistence type="predicted"/>
<evidence type="ECO:0000313" key="2">
    <source>
        <dbReference type="Proteomes" id="UP000034320"/>
    </source>
</evidence>
<gene>
    <name evidence="1" type="ORF">UV09_C0001G0052</name>
</gene>
<accession>A0A0G0ZGY8</accession>
<dbReference type="Proteomes" id="UP000034320">
    <property type="component" value="Unassembled WGS sequence"/>
</dbReference>
<dbReference type="EMBL" id="LCDD01000001">
    <property type="protein sequence ID" value="KKS48020.1"/>
    <property type="molecule type" value="Genomic_DNA"/>
</dbReference>
<protein>
    <submittedName>
        <fullName evidence="1">Uncharacterized protein</fullName>
    </submittedName>
</protein>